<evidence type="ECO:0000313" key="2">
    <source>
        <dbReference type="Proteomes" id="UP000293142"/>
    </source>
</evidence>
<proteinExistence type="predicted"/>
<dbReference type="AlphaFoldDB" id="A0A4V2J304"/>
<sequence length="80" mass="8989">MELFNNNHLIHKLAFSCEMRPMIGSENEKVIGPGKAFEIEAAVADVCLVSSVARNHSIERPVVRIVVDEWSRMIVGLEVR</sequence>
<comment type="caution">
    <text evidence="1">The sequence shown here is derived from an EMBL/GenBank/DDBJ whole genome shotgun (WGS) entry which is preliminary data.</text>
</comment>
<evidence type="ECO:0000313" key="1">
    <source>
        <dbReference type="EMBL" id="TBL68368.1"/>
    </source>
</evidence>
<dbReference type="OrthoDB" id="501284at2"/>
<dbReference type="Proteomes" id="UP000293142">
    <property type="component" value="Unassembled WGS sequence"/>
</dbReference>
<protein>
    <submittedName>
        <fullName evidence="1">Uncharacterized protein</fullName>
    </submittedName>
</protein>
<reference evidence="1 2" key="1">
    <citation type="submission" date="2019-02" db="EMBL/GenBank/DDBJ databases">
        <title>Paenibacillus sp. nov., isolated from surface-sterilized tissue of Thalictrum simplex L.</title>
        <authorList>
            <person name="Tuo L."/>
        </authorList>
    </citation>
    <scope>NUCLEOTIDE SEQUENCE [LARGE SCALE GENOMIC DNA]</scope>
    <source>
        <strain evidence="1 2">N2SHLJ1</strain>
    </source>
</reference>
<name>A0A4V2J304_9BACL</name>
<gene>
    <name evidence="1" type="ORF">EYB31_38295</name>
</gene>
<keyword evidence="2" id="KW-1185">Reference proteome</keyword>
<organism evidence="1 2">
    <name type="scientific">Paenibacillus thalictri</name>
    <dbReference type="NCBI Taxonomy" id="2527873"/>
    <lineage>
        <taxon>Bacteria</taxon>
        <taxon>Bacillati</taxon>
        <taxon>Bacillota</taxon>
        <taxon>Bacilli</taxon>
        <taxon>Bacillales</taxon>
        <taxon>Paenibacillaceae</taxon>
        <taxon>Paenibacillus</taxon>
    </lineage>
</organism>
<accession>A0A4V2J304</accession>
<dbReference type="RefSeq" id="WP_131018885.1">
    <property type="nucleotide sequence ID" value="NZ_SIRE01000046.1"/>
</dbReference>
<dbReference type="EMBL" id="SIRE01000046">
    <property type="protein sequence ID" value="TBL68368.1"/>
    <property type="molecule type" value="Genomic_DNA"/>
</dbReference>